<evidence type="ECO:0000313" key="2">
    <source>
        <dbReference type="EMBL" id="ELR06735.1"/>
    </source>
</evidence>
<evidence type="ECO:0000256" key="1">
    <source>
        <dbReference type="SAM" id="MobiDB-lite"/>
    </source>
</evidence>
<feature type="region of interest" description="Disordered" evidence="1">
    <location>
        <begin position="77"/>
        <end position="100"/>
    </location>
</feature>
<reference evidence="3" key="1">
    <citation type="submission" date="2010-09" db="EMBL/GenBank/DDBJ databases">
        <title>The genome sequence of Geomyces destructans 20631-21.</title>
        <authorList>
            <consortium name="The Broad Institute Genome Sequencing Platform"/>
            <person name="Cuomo C.A."/>
            <person name="Blehert D.S."/>
            <person name="Lorch J.M."/>
            <person name="Young S.K."/>
            <person name="Zeng Q."/>
            <person name="Gargeya S."/>
            <person name="Fitzgerald M."/>
            <person name="Haas B."/>
            <person name="Abouelleil A."/>
            <person name="Alvarado L."/>
            <person name="Arachchi H.M."/>
            <person name="Berlin A."/>
            <person name="Brown A."/>
            <person name="Chapman S.B."/>
            <person name="Chen Z."/>
            <person name="Dunbar C."/>
            <person name="Freedman E."/>
            <person name="Gearin G."/>
            <person name="Gellesch M."/>
            <person name="Goldberg J."/>
            <person name="Griggs A."/>
            <person name="Gujja S."/>
            <person name="Heiman D."/>
            <person name="Howarth C."/>
            <person name="Larson L."/>
            <person name="Lui A."/>
            <person name="MacDonald P.J.P."/>
            <person name="Montmayeur A."/>
            <person name="Murphy C."/>
            <person name="Neiman D."/>
            <person name="Pearson M."/>
            <person name="Priest M."/>
            <person name="Roberts A."/>
            <person name="Saif S."/>
            <person name="Shea T."/>
            <person name="Shenoy N."/>
            <person name="Sisk P."/>
            <person name="Stolte C."/>
            <person name="Sykes S."/>
            <person name="Wortman J."/>
            <person name="Nusbaum C."/>
            <person name="Birren B."/>
        </authorList>
    </citation>
    <scope>NUCLEOTIDE SEQUENCE [LARGE SCALE GENOMIC DNA]</scope>
    <source>
        <strain evidence="3">ATCC MYA-4855 / 20631-21</strain>
    </source>
</reference>
<keyword evidence="3" id="KW-1185">Reference proteome</keyword>
<proteinExistence type="predicted"/>
<dbReference type="EMBL" id="GL573171">
    <property type="protein sequence ID" value="ELR06735.1"/>
    <property type="molecule type" value="Genomic_DNA"/>
</dbReference>
<gene>
    <name evidence="2" type="ORF">GMDG_00352</name>
</gene>
<dbReference type="AlphaFoldDB" id="L8G0E5"/>
<feature type="compositionally biased region" description="Polar residues" evidence="1">
    <location>
        <begin position="190"/>
        <end position="201"/>
    </location>
</feature>
<feature type="compositionally biased region" description="Pro residues" evidence="1">
    <location>
        <begin position="179"/>
        <end position="189"/>
    </location>
</feature>
<dbReference type="Proteomes" id="UP000011064">
    <property type="component" value="Unassembled WGS sequence"/>
</dbReference>
<dbReference type="InParanoid" id="L8G0E5"/>
<feature type="compositionally biased region" description="Basic and acidic residues" evidence="1">
    <location>
        <begin position="83"/>
        <end position="100"/>
    </location>
</feature>
<sequence length="201" mass="22307">METPSQPTLSRIALGALDVNKHLNSPLGSPKKSPVKKHNFVFTDDGAEQAPVARSMKERLLETEVPVLRETPVRVVEAQVSPRSEKRKEAPTDVGGREEERVKVARIEGREMGGLGLASELGGWTRWGWRGTRGWSQLKQHPFAPGHHQLLQRFHWGHHTQQPSPPPTQSPTPQENHPPRPPKLTPPTPSSARTPQPSAYA</sequence>
<dbReference type="HOGENOM" id="CLU_1360946_0_0_1"/>
<dbReference type="OrthoDB" id="5345625at2759"/>
<protein>
    <submittedName>
        <fullName evidence="2">Uncharacterized protein</fullName>
    </submittedName>
</protein>
<evidence type="ECO:0000313" key="3">
    <source>
        <dbReference type="Proteomes" id="UP000011064"/>
    </source>
</evidence>
<dbReference type="VEuPathDB" id="FungiDB:GMDG_00352"/>
<name>L8G0E5_PSED2</name>
<accession>L8G0E5</accession>
<feature type="region of interest" description="Disordered" evidence="1">
    <location>
        <begin position="157"/>
        <end position="201"/>
    </location>
</feature>
<organism evidence="2 3">
    <name type="scientific">Pseudogymnoascus destructans (strain ATCC MYA-4855 / 20631-21)</name>
    <name type="common">Bat white-nose syndrome fungus</name>
    <name type="synonym">Geomyces destructans</name>
    <dbReference type="NCBI Taxonomy" id="658429"/>
    <lineage>
        <taxon>Eukaryota</taxon>
        <taxon>Fungi</taxon>
        <taxon>Dikarya</taxon>
        <taxon>Ascomycota</taxon>
        <taxon>Pezizomycotina</taxon>
        <taxon>Leotiomycetes</taxon>
        <taxon>Thelebolales</taxon>
        <taxon>Thelebolaceae</taxon>
        <taxon>Pseudogymnoascus</taxon>
    </lineage>
</organism>